<evidence type="ECO:0000313" key="2">
    <source>
        <dbReference type="EMBL" id="MDZ5760658.1"/>
    </source>
</evidence>
<gene>
    <name evidence="2" type="ORF">RAK27_18615</name>
</gene>
<dbReference type="AlphaFoldDB" id="A0AAW9JYM8"/>
<evidence type="ECO:0000313" key="3">
    <source>
        <dbReference type="Proteomes" id="UP001290462"/>
    </source>
</evidence>
<dbReference type="EMBL" id="JAVBVO010000024">
    <property type="protein sequence ID" value="MDZ5760658.1"/>
    <property type="molecule type" value="Genomic_DNA"/>
</dbReference>
<dbReference type="Pfam" id="PF09627">
    <property type="entry name" value="PrgU"/>
    <property type="match status" value="1"/>
</dbReference>
<evidence type="ECO:0000259" key="1">
    <source>
        <dbReference type="Pfam" id="PF09627"/>
    </source>
</evidence>
<sequence>MSELYLNARDVTLEYRSNTLRKIHLKTNKVIEMVGNKLLTEENTKNITTICLVKGKETVKIDIQSIRLDFRMKANDGKLAKFVVTSNWTRLDIQKGLKTNN</sequence>
<dbReference type="InterPro" id="IPR018589">
    <property type="entry name" value="Pheromone_resp_PrgU-like"/>
</dbReference>
<dbReference type="Proteomes" id="UP001290462">
    <property type="component" value="Unassembled WGS sequence"/>
</dbReference>
<organism evidence="2 3">
    <name type="scientific">Carnobacterium maltaromaticum</name>
    <name type="common">Carnobacterium piscicola</name>
    <dbReference type="NCBI Taxonomy" id="2751"/>
    <lineage>
        <taxon>Bacteria</taxon>
        <taxon>Bacillati</taxon>
        <taxon>Bacillota</taxon>
        <taxon>Bacilli</taxon>
        <taxon>Lactobacillales</taxon>
        <taxon>Carnobacteriaceae</taxon>
        <taxon>Carnobacterium</taxon>
    </lineage>
</organism>
<reference evidence="2" key="1">
    <citation type="submission" date="2023-08" db="EMBL/GenBank/DDBJ databases">
        <title>Genomic characterization of piscicolin 126 produced by Carnobacterium maltaromaticum CM22 strain isolated from salmon (Salmo salar).</title>
        <authorList>
            <person name="Gonzalez-Gragera E."/>
            <person name="Garcia-Lopez J.D."/>
            <person name="Teso-Perez C."/>
            <person name="Gimenez-Hernandez I."/>
            <person name="Peralta-Sanchez J.M."/>
            <person name="Valdivia E."/>
            <person name="Montalban-Lopez M."/>
            <person name="Martin-Platero A.M."/>
            <person name="Banos A."/>
            <person name="Martinez-Bueno M."/>
        </authorList>
    </citation>
    <scope>NUCLEOTIDE SEQUENCE</scope>
    <source>
        <strain evidence="2">CM22</strain>
    </source>
</reference>
<accession>A0AAW9JYM8</accession>
<name>A0AAW9JYM8_CARML</name>
<dbReference type="InterPro" id="IPR015947">
    <property type="entry name" value="PUA-like_sf"/>
</dbReference>
<dbReference type="SUPFAM" id="SSF88697">
    <property type="entry name" value="PUA domain-like"/>
    <property type="match status" value="1"/>
</dbReference>
<protein>
    <submittedName>
        <fullName evidence="2">PrgU family protein</fullName>
    </submittedName>
</protein>
<comment type="caution">
    <text evidence="2">The sequence shown here is derived from an EMBL/GenBank/DDBJ whole genome shotgun (WGS) entry which is preliminary data.</text>
</comment>
<dbReference type="RefSeq" id="WP_322809823.1">
    <property type="nucleotide sequence ID" value="NZ_JAVBVO010000024.1"/>
</dbReference>
<dbReference type="Gene3D" id="2.40.450.10">
    <property type="entry name" value="PUA domain-like domain"/>
    <property type="match status" value="1"/>
</dbReference>
<feature type="domain" description="Pheromone response PrgU-like" evidence="1">
    <location>
        <begin position="1"/>
        <end position="79"/>
    </location>
</feature>
<proteinExistence type="predicted"/>
<dbReference type="InterPro" id="IPR038201">
    <property type="entry name" value="PrgU-like_sf"/>
</dbReference>